<feature type="active site" description="Proton acceptor" evidence="2">
    <location>
        <position position="204"/>
    </location>
</feature>
<dbReference type="InterPro" id="IPR002641">
    <property type="entry name" value="PNPLA_dom"/>
</dbReference>
<dbReference type="Pfam" id="PF01734">
    <property type="entry name" value="Patatin"/>
    <property type="match status" value="1"/>
</dbReference>
<evidence type="ECO:0000259" key="3">
    <source>
        <dbReference type="PROSITE" id="PS51635"/>
    </source>
</evidence>
<proteinExistence type="predicted"/>
<dbReference type="PROSITE" id="PS51635">
    <property type="entry name" value="PNPLA"/>
    <property type="match status" value="1"/>
</dbReference>
<keyword evidence="1 2" id="KW-0443">Lipid metabolism</keyword>
<evidence type="ECO:0000313" key="4">
    <source>
        <dbReference type="EMBL" id="TDL76353.1"/>
    </source>
</evidence>
<evidence type="ECO:0000313" key="5">
    <source>
        <dbReference type="Proteomes" id="UP000295701"/>
    </source>
</evidence>
<evidence type="ECO:0000256" key="1">
    <source>
        <dbReference type="ARBA" id="ARBA00023098"/>
    </source>
</evidence>
<keyword evidence="5" id="KW-1185">Reference proteome</keyword>
<name>A0A4R6A6C4_9RHOB</name>
<dbReference type="GO" id="GO:0016787">
    <property type="term" value="F:hydrolase activity"/>
    <property type="evidence" value="ECO:0007669"/>
    <property type="project" value="UniProtKB-UniRule"/>
</dbReference>
<comment type="caution">
    <text evidence="2">Lacks conserved residue(s) required for the propagation of feature annotation.</text>
</comment>
<organism evidence="4 5">
    <name type="scientific">Palleronia sediminis</name>
    <dbReference type="NCBI Taxonomy" id="2547833"/>
    <lineage>
        <taxon>Bacteria</taxon>
        <taxon>Pseudomonadati</taxon>
        <taxon>Pseudomonadota</taxon>
        <taxon>Alphaproteobacteria</taxon>
        <taxon>Rhodobacterales</taxon>
        <taxon>Roseobacteraceae</taxon>
        <taxon>Palleronia</taxon>
    </lineage>
</organism>
<sequence length="281" mass="30594">MAETDSAFDQLVFSGGGTRCFWQGGFLHVVRDALGLAPARIAALSGGAFAACGFITRRGLDVRETMIAAFADHDRNVPLHEPFDEVDGNSPHQRIYREVVSQVLDDAAAQAIATGPQFQVLIARPPSPRWATLSGAAMALLYTADSKIRSSPHLAWPEAAGLEGELVDANKAARDGRIVDLICAAATIPPAFEPPDWDGRPAIDAGMVSQAPMPDPDRGRTLILLTKRFDNIPEIEGRSYVMPSREVPADKIDFTDADKLRRTWNIGEEDGMRYLETLGRR</sequence>
<evidence type="ECO:0000256" key="2">
    <source>
        <dbReference type="PROSITE-ProRule" id="PRU01161"/>
    </source>
</evidence>
<gene>
    <name evidence="4" type="ORF">E2L08_14015</name>
</gene>
<dbReference type="AlphaFoldDB" id="A0A4R6A6C4"/>
<dbReference type="Proteomes" id="UP000295701">
    <property type="component" value="Unassembled WGS sequence"/>
</dbReference>
<dbReference type="OrthoDB" id="7401351at2"/>
<protein>
    <submittedName>
        <fullName evidence="4">Patatin-like phospholipase family protein</fullName>
    </submittedName>
</protein>
<feature type="active site" description="Nucleophile" evidence="2">
    <location>
        <position position="45"/>
    </location>
</feature>
<keyword evidence="2" id="KW-0442">Lipid degradation</keyword>
<keyword evidence="2" id="KW-0378">Hydrolase</keyword>
<dbReference type="InterPro" id="IPR016035">
    <property type="entry name" value="Acyl_Trfase/lysoPLipase"/>
</dbReference>
<reference evidence="4 5" key="1">
    <citation type="submission" date="2019-03" db="EMBL/GenBank/DDBJ databases">
        <title>Primorskyibacter sp. SS33 isolated from sediments.</title>
        <authorList>
            <person name="Xunke S."/>
        </authorList>
    </citation>
    <scope>NUCLEOTIDE SEQUENCE [LARGE SCALE GENOMIC DNA]</scope>
    <source>
        <strain evidence="4 5">SS33</strain>
    </source>
</reference>
<dbReference type="SUPFAM" id="SSF52151">
    <property type="entry name" value="FabD/lysophospholipase-like"/>
    <property type="match status" value="1"/>
</dbReference>
<comment type="caution">
    <text evidence="4">The sequence shown here is derived from an EMBL/GenBank/DDBJ whole genome shotgun (WGS) entry which is preliminary data.</text>
</comment>
<dbReference type="EMBL" id="SNAA01000017">
    <property type="protein sequence ID" value="TDL76353.1"/>
    <property type="molecule type" value="Genomic_DNA"/>
</dbReference>
<feature type="domain" description="PNPLA" evidence="3">
    <location>
        <begin position="11"/>
        <end position="217"/>
    </location>
</feature>
<dbReference type="GO" id="GO:0016042">
    <property type="term" value="P:lipid catabolic process"/>
    <property type="evidence" value="ECO:0007669"/>
    <property type="project" value="UniProtKB-UniRule"/>
</dbReference>
<dbReference type="RefSeq" id="WP_133397721.1">
    <property type="nucleotide sequence ID" value="NZ_SNAA01000017.1"/>
</dbReference>
<accession>A0A4R6A6C4</accession>